<name>A0ACB5RE79_9CLOT</name>
<evidence type="ECO:0000313" key="2">
    <source>
        <dbReference type="Proteomes" id="UP001058074"/>
    </source>
</evidence>
<sequence length="316" mass="35775">MRKSLIVYETQYGTSKKVAEICSLIVGTAKMADINAVPANVDTYDNVIFVFGFYGYNTAKKTKEFIRNNKEKLLSKRVAVIGVGISVRDLDRYAEELFVELGRKSDFTAFVQGELIVNKLTVEDKKVLEKFFEKANIPFKDMGHFKKEDACNVAARCAEVLNKPSLVPSREELMLAINEFVRQHNTCALGTGAGEFVRCTPIEYLYLNDAFYFISEGGFKFKAILQNPNVCIAIYNEYTDMQNLKGLQVSGQAEIIPLYSEEYNEVMKVKGLNLKNLSNMPIVLNLFKAKVSKFEFLNSEFRKNGFDAKQVLVISE</sequence>
<accession>A0ACB5RE79</accession>
<organism evidence="1 2">
    <name type="scientific">Inconstantimicrobium mannanitabidum</name>
    <dbReference type="NCBI Taxonomy" id="1604901"/>
    <lineage>
        <taxon>Bacteria</taxon>
        <taxon>Bacillati</taxon>
        <taxon>Bacillota</taxon>
        <taxon>Clostridia</taxon>
        <taxon>Eubacteriales</taxon>
        <taxon>Clostridiaceae</taxon>
        <taxon>Inconstantimicrobium</taxon>
    </lineage>
</organism>
<evidence type="ECO:0000313" key="1">
    <source>
        <dbReference type="EMBL" id="GKX67416.1"/>
    </source>
</evidence>
<dbReference type="EMBL" id="BROD01000001">
    <property type="protein sequence ID" value="GKX67416.1"/>
    <property type="molecule type" value="Genomic_DNA"/>
</dbReference>
<dbReference type="Proteomes" id="UP001058074">
    <property type="component" value="Unassembled WGS sequence"/>
</dbReference>
<proteinExistence type="predicted"/>
<gene>
    <name evidence="1" type="ORF">rsdtw13_26740</name>
</gene>
<comment type="caution">
    <text evidence="1">The sequence shown here is derived from an EMBL/GenBank/DDBJ whole genome shotgun (WGS) entry which is preliminary data.</text>
</comment>
<keyword evidence="2" id="KW-1185">Reference proteome</keyword>
<reference evidence="1" key="1">
    <citation type="journal article" date="2025" name="Int. J. Syst. Evol. Microbiol.">
        <title>Inconstantimicrobium mannanitabidum sp. nov., a novel member of the family Clostridiaceae isolated from anoxic soil under the treatment of reductive soil disinfestation.</title>
        <authorList>
            <person name="Ueki A."/>
            <person name="Tonouchi A."/>
            <person name="Honma S."/>
            <person name="Kaku N."/>
            <person name="Ueki K."/>
        </authorList>
    </citation>
    <scope>NUCLEOTIDE SEQUENCE</scope>
    <source>
        <strain evidence="1">TW13</strain>
    </source>
</reference>
<protein>
    <submittedName>
        <fullName evidence="1">Uncharacterized protein</fullName>
    </submittedName>
</protein>